<dbReference type="Proteomes" id="UP000308365">
    <property type="component" value="Unassembled WGS sequence"/>
</dbReference>
<dbReference type="FunFam" id="3.30.160.60:FF:000298">
    <property type="entry name" value="zinc finger protein 280D isoform X1"/>
    <property type="match status" value="1"/>
</dbReference>
<evidence type="ECO:0000256" key="4">
    <source>
        <dbReference type="ARBA" id="ARBA00022737"/>
    </source>
</evidence>
<dbReference type="InterPro" id="IPR059074">
    <property type="entry name" value="zf-C2H2_Z280C_D"/>
</dbReference>
<dbReference type="GO" id="GO:0008270">
    <property type="term" value="F:zinc ion binding"/>
    <property type="evidence" value="ECO:0007669"/>
    <property type="project" value="UniProtKB-KW"/>
</dbReference>
<dbReference type="EMBL" id="RWIC01000085">
    <property type="protein sequence ID" value="TKC50371.1"/>
    <property type="molecule type" value="Genomic_DNA"/>
</dbReference>
<keyword evidence="8" id="KW-0238">DNA-binding</keyword>
<dbReference type="GO" id="GO:0000978">
    <property type="term" value="F:RNA polymerase II cis-regulatory region sequence-specific DNA binding"/>
    <property type="evidence" value="ECO:0007669"/>
    <property type="project" value="TreeGrafter"/>
</dbReference>
<evidence type="ECO:0000256" key="9">
    <source>
        <dbReference type="ARBA" id="ARBA00023163"/>
    </source>
</evidence>
<evidence type="ECO:0000259" key="13">
    <source>
        <dbReference type="PROSITE" id="PS50157"/>
    </source>
</evidence>
<keyword evidence="7" id="KW-0805">Transcription regulation</keyword>
<dbReference type="Pfam" id="PF13836">
    <property type="entry name" value="DUF4195"/>
    <property type="match status" value="1"/>
</dbReference>
<dbReference type="PANTHER" id="PTHR24388">
    <property type="entry name" value="ZINC FINGER PROTEIN"/>
    <property type="match status" value="1"/>
</dbReference>
<evidence type="ECO:0000256" key="3">
    <source>
        <dbReference type="ARBA" id="ARBA00022723"/>
    </source>
</evidence>
<evidence type="ECO:0000256" key="2">
    <source>
        <dbReference type="ARBA" id="ARBA00004123"/>
    </source>
</evidence>
<evidence type="ECO:0000313" key="14">
    <source>
        <dbReference type="EMBL" id="TKC50371.1"/>
    </source>
</evidence>
<feature type="domain" description="C2H2-type" evidence="13">
    <location>
        <begin position="347"/>
        <end position="375"/>
    </location>
</feature>
<dbReference type="GO" id="GO:0005634">
    <property type="term" value="C:nucleus"/>
    <property type="evidence" value="ECO:0007669"/>
    <property type="project" value="UniProtKB-SubCell"/>
</dbReference>
<feature type="region of interest" description="Disordered" evidence="12">
    <location>
        <begin position="453"/>
        <end position="497"/>
    </location>
</feature>
<keyword evidence="9" id="KW-0804">Transcription</keyword>
<dbReference type="InterPro" id="IPR025243">
    <property type="entry name" value="DUF4195"/>
</dbReference>
<evidence type="ECO:0000256" key="7">
    <source>
        <dbReference type="ARBA" id="ARBA00023015"/>
    </source>
</evidence>
<evidence type="ECO:0000256" key="5">
    <source>
        <dbReference type="ARBA" id="ARBA00022771"/>
    </source>
</evidence>
<keyword evidence="10" id="KW-0539">Nucleus</keyword>
<dbReference type="SMART" id="SM00355">
    <property type="entry name" value="ZnF_C2H2"/>
    <property type="match status" value="8"/>
</dbReference>
<comment type="function">
    <text evidence="1">May function as a transcription factor.</text>
</comment>
<feature type="compositionally biased region" description="Low complexity" evidence="12">
    <location>
        <begin position="456"/>
        <end position="470"/>
    </location>
</feature>
<organism evidence="14 15">
    <name type="scientific">Monodon monoceros</name>
    <name type="common">Narwhal</name>
    <name type="synonym">Ceratodon monodon</name>
    <dbReference type="NCBI Taxonomy" id="40151"/>
    <lineage>
        <taxon>Eukaryota</taxon>
        <taxon>Metazoa</taxon>
        <taxon>Chordata</taxon>
        <taxon>Craniata</taxon>
        <taxon>Vertebrata</taxon>
        <taxon>Euteleostomi</taxon>
        <taxon>Mammalia</taxon>
        <taxon>Eutheria</taxon>
        <taxon>Laurasiatheria</taxon>
        <taxon>Artiodactyla</taxon>
        <taxon>Whippomorpha</taxon>
        <taxon>Cetacea</taxon>
        <taxon>Odontoceti</taxon>
        <taxon>Monodontidae</taxon>
        <taxon>Monodon</taxon>
    </lineage>
</organism>
<accession>A0A4U1FK21</accession>
<dbReference type="InterPro" id="IPR050527">
    <property type="entry name" value="Snail/Krueppel_Znf"/>
</dbReference>
<evidence type="ECO:0000256" key="8">
    <source>
        <dbReference type="ARBA" id="ARBA00023125"/>
    </source>
</evidence>
<name>A0A4U1FK21_MONMO</name>
<evidence type="ECO:0000313" key="15">
    <source>
        <dbReference type="Proteomes" id="UP000308365"/>
    </source>
</evidence>
<dbReference type="InterPro" id="IPR013087">
    <property type="entry name" value="Znf_C2H2_type"/>
</dbReference>
<dbReference type="PROSITE" id="PS00028">
    <property type="entry name" value="ZINC_FINGER_C2H2_1"/>
    <property type="match status" value="3"/>
</dbReference>
<evidence type="ECO:0000256" key="11">
    <source>
        <dbReference type="PROSITE-ProRule" id="PRU00042"/>
    </source>
</evidence>
<evidence type="ECO:0000256" key="1">
    <source>
        <dbReference type="ARBA" id="ARBA00003729"/>
    </source>
</evidence>
<feature type="compositionally biased region" description="Polar residues" evidence="12">
    <location>
        <begin position="103"/>
        <end position="117"/>
    </location>
</feature>
<dbReference type="Gene3D" id="3.30.160.60">
    <property type="entry name" value="Classic Zinc Finger"/>
    <property type="match status" value="1"/>
</dbReference>
<feature type="region of interest" description="Disordered" evidence="12">
    <location>
        <begin position="103"/>
        <end position="131"/>
    </location>
</feature>
<evidence type="ECO:0000256" key="12">
    <source>
        <dbReference type="SAM" id="MobiDB-lite"/>
    </source>
</evidence>
<reference evidence="15" key="1">
    <citation type="journal article" date="2019" name="IScience">
        <title>Narwhal Genome Reveals Long-Term Low Genetic Diversity despite Current Large Abundance Size.</title>
        <authorList>
            <person name="Westbury M.V."/>
            <person name="Petersen B."/>
            <person name="Garde E."/>
            <person name="Heide-Jorgensen M.P."/>
            <person name="Lorenzen E.D."/>
        </authorList>
    </citation>
    <scope>NUCLEOTIDE SEQUENCE [LARGE SCALE GENOMIC DNA]</scope>
</reference>
<dbReference type="PROSITE" id="PS50157">
    <property type="entry name" value="ZINC_FINGER_C2H2_2"/>
    <property type="match status" value="2"/>
</dbReference>
<feature type="domain" description="C2H2-type" evidence="13">
    <location>
        <begin position="287"/>
        <end position="315"/>
    </location>
</feature>
<dbReference type="AlphaFoldDB" id="A0A4U1FK21"/>
<keyword evidence="5 11" id="KW-0863">Zinc-finger</keyword>
<proteinExistence type="predicted"/>
<evidence type="ECO:0000256" key="6">
    <source>
        <dbReference type="ARBA" id="ARBA00022833"/>
    </source>
</evidence>
<dbReference type="GO" id="GO:0000981">
    <property type="term" value="F:DNA-binding transcription factor activity, RNA polymerase II-specific"/>
    <property type="evidence" value="ECO:0007669"/>
    <property type="project" value="TreeGrafter"/>
</dbReference>
<dbReference type="PANTHER" id="PTHR24388:SF34">
    <property type="entry name" value="ZINC FINGER PROTEIN 280D"/>
    <property type="match status" value="1"/>
</dbReference>
<keyword evidence="6" id="KW-0862">Zinc</keyword>
<protein>
    <recommendedName>
        <fullName evidence="13">C2H2-type domain-containing protein</fullName>
    </recommendedName>
</protein>
<comment type="caution">
    <text evidence="14">The sequence shown here is derived from an EMBL/GenBank/DDBJ whole genome shotgun (WGS) entry which is preliminary data.</text>
</comment>
<comment type="subcellular location">
    <subcellularLocation>
        <location evidence="2">Nucleus</location>
    </subcellularLocation>
</comment>
<dbReference type="Pfam" id="PF25414">
    <property type="entry name" value="zf-C2H2_Z280C_D"/>
    <property type="match status" value="1"/>
</dbReference>
<keyword evidence="4" id="KW-0677">Repeat</keyword>
<keyword evidence="3" id="KW-0479">Metal-binding</keyword>
<evidence type="ECO:0000256" key="10">
    <source>
        <dbReference type="ARBA" id="ARBA00023242"/>
    </source>
</evidence>
<gene>
    <name evidence="14" type="ORF">EI555_000069</name>
</gene>
<dbReference type="SUPFAM" id="SSF57667">
    <property type="entry name" value="beta-beta-alpha zinc fingers"/>
    <property type="match status" value="1"/>
</dbReference>
<feature type="compositionally biased region" description="Polar residues" evidence="12">
    <location>
        <begin position="471"/>
        <end position="497"/>
    </location>
</feature>
<sequence>MAELFMECEEEELEPWQKKVKEVDDDDDDEPIFVGEISSSKPAISSEHLLLVKPSFGYVTKSSRVVSNNSSELLFDLTQDTGLPLYQGGPTLSIAGMNESSFLSKRPSTSEVNSVNPKKSKPSEGVSGTNSSAVFSSVKSLSVTSPQAMPSKGTNISSNQSKNGTPFPRACPKCNIHFNLLDPLKNHMKYCCPDMINNFLGLAKTEFSSTANKSKTVDSEKGKLIMLVNDFYYGKHEGDVQEEQKTYTTFKCFSCLKILKNNIRFMNHMKHHLELEKQSSESWENHTTCQHCYRQFPTPFQLQCHIESTHTPHEFSTICKICELSFETEHILLQHMKDNHKPGEMPYICQVCSYRSSSFSDVETHFRTSHENTKNLLCPFCLKVIKIATPYMHHYMKHQKKGIHRCTKCRLQFLTCKEKMDHKTQHHRTFIKPKQLEGLPPGTKVTIRASVGPLQSGSSTTPTISASTSTLQLSPPRTKNITAKNPTKSNTSKPNITKSITSKPNATFIVIVQVKGFVSLRSIQKISDKNIFFYTICFVFYRGITLVCLNCDFLTDVSGLDNMATHLSQHETHACQVVIEKVSVCIPTSEHLSE</sequence>
<dbReference type="InterPro" id="IPR036236">
    <property type="entry name" value="Znf_C2H2_sf"/>
</dbReference>